<dbReference type="AlphaFoldDB" id="A0A6I4V172"/>
<dbReference type="Proteomes" id="UP000471435">
    <property type="component" value="Unassembled WGS sequence"/>
</dbReference>
<keyword evidence="1" id="KW-1133">Transmembrane helix</keyword>
<proteinExistence type="predicted"/>
<evidence type="ECO:0000256" key="1">
    <source>
        <dbReference type="SAM" id="Phobius"/>
    </source>
</evidence>
<dbReference type="InterPro" id="IPR032809">
    <property type="entry name" value="Put_HupE_UreJ"/>
</dbReference>
<protein>
    <submittedName>
        <fullName evidence="3">HupE/UreJ family protein</fullName>
    </submittedName>
</protein>
<feature type="signal peptide" evidence="2">
    <location>
        <begin position="1"/>
        <end position="19"/>
    </location>
</feature>
<feature type="transmembrane region" description="Helical" evidence="1">
    <location>
        <begin position="175"/>
        <end position="197"/>
    </location>
</feature>
<feature type="transmembrane region" description="Helical" evidence="1">
    <location>
        <begin position="143"/>
        <end position="168"/>
    </location>
</feature>
<dbReference type="EMBL" id="WTYP01000002">
    <property type="protein sequence ID" value="MXP47588.1"/>
    <property type="molecule type" value="Genomic_DNA"/>
</dbReference>
<gene>
    <name evidence="3" type="ORF">GRI43_09370</name>
</gene>
<evidence type="ECO:0000313" key="4">
    <source>
        <dbReference type="Proteomes" id="UP000471435"/>
    </source>
</evidence>
<feature type="transmembrane region" description="Helical" evidence="1">
    <location>
        <begin position="268"/>
        <end position="292"/>
    </location>
</feature>
<dbReference type="RefSeq" id="WP_160730868.1">
    <property type="nucleotide sequence ID" value="NZ_WTYP01000002.1"/>
</dbReference>
<keyword evidence="4" id="KW-1185">Reference proteome</keyword>
<reference evidence="3 4" key="1">
    <citation type="submission" date="2019-12" db="EMBL/GenBank/DDBJ databases">
        <title>Genomic-based taxomic classification of the family Erythrobacteraceae.</title>
        <authorList>
            <person name="Xu L."/>
        </authorList>
    </citation>
    <scope>NUCLEOTIDE SEQUENCE [LARGE SCALE GENOMIC DNA]</scope>
    <source>
        <strain evidence="3 4">SW-109</strain>
    </source>
</reference>
<sequence length="325" mass="34130">MIRAFVLIALMLWPAVLHADELRPGYMELTEQTAGTWQLVWKQPVAAAPADRPSPPHLPANCAFAGVPDIGIAAQAIIGSAQVECSGTIGGETIAMPDMLGQSDMLVRIAPLDGPAQAMRLTASQPAALIAQQPGTLQVLQTYFALGVEHILAGWDHLLFVIALVLLVGRWKAAIAAATAFTVSHSITLAAASLGFVGLPGRPVEALIALSIVFLAVEVLRLRSGRETLTRRFPWVVAFLFGLLHGFGFAGALNSIGLPEGEVAPALLAFNIGVEAGQLLIVGAVLLILAAARRFAAAAYLPSIRLAAYAIGITGAYWLVERVAT</sequence>
<comment type="caution">
    <text evidence="3">The sequence shown here is derived from an EMBL/GenBank/DDBJ whole genome shotgun (WGS) entry which is preliminary data.</text>
</comment>
<keyword evidence="1" id="KW-0812">Transmembrane</keyword>
<name>A0A6I4V172_9SPHN</name>
<feature type="transmembrane region" description="Helical" evidence="1">
    <location>
        <begin position="299"/>
        <end position="320"/>
    </location>
</feature>
<evidence type="ECO:0000256" key="2">
    <source>
        <dbReference type="SAM" id="SignalP"/>
    </source>
</evidence>
<dbReference type="Pfam" id="PF13795">
    <property type="entry name" value="HupE_UreJ_2"/>
    <property type="match status" value="1"/>
</dbReference>
<accession>A0A6I4V172</accession>
<evidence type="ECO:0000313" key="3">
    <source>
        <dbReference type="EMBL" id="MXP47588.1"/>
    </source>
</evidence>
<feature type="transmembrane region" description="Helical" evidence="1">
    <location>
        <begin position="233"/>
        <end position="256"/>
    </location>
</feature>
<feature type="chain" id="PRO_5026162164" evidence="2">
    <location>
        <begin position="20"/>
        <end position="325"/>
    </location>
</feature>
<organism evidence="3 4">
    <name type="scientific">Pontixanthobacter luteolus</name>
    <dbReference type="NCBI Taxonomy" id="295089"/>
    <lineage>
        <taxon>Bacteria</taxon>
        <taxon>Pseudomonadati</taxon>
        <taxon>Pseudomonadota</taxon>
        <taxon>Alphaproteobacteria</taxon>
        <taxon>Sphingomonadales</taxon>
        <taxon>Erythrobacteraceae</taxon>
        <taxon>Pontixanthobacter</taxon>
    </lineage>
</organism>
<keyword evidence="1" id="KW-0472">Membrane</keyword>
<dbReference type="OrthoDB" id="9808870at2"/>
<feature type="transmembrane region" description="Helical" evidence="1">
    <location>
        <begin position="203"/>
        <end position="221"/>
    </location>
</feature>
<keyword evidence="2" id="KW-0732">Signal</keyword>